<feature type="region of interest" description="Disordered" evidence="1">
    <location>
        <begin position="73"/>
        <end position="92"/>
    </location>
</feature>
<feature type="region of interest" description="Disordered" evidence="1">
    <location>
        <begin position="160"/>
        <end position="184"/>
    </location>
</feature>
<feature type="compositionally biased region" description="Low complexity" evidence="1">
    <location>
        <begin position="78"/>
        <end position="89"/>
    </location>
</feature>
<protein>
    <submittedName>
        <fullName evidence="3">Carboxypeptidase-like regulatory domain-containing protein</fullName>
    </submittedName>
</protein>
<feature type="chain" id="PRO_5045057260" evidence="2">
    <location>
        <begin position="30"/>
        <end position="546"/>
    </location>
</feature>
<evidence type="ECO:0000313" key="4">
    <source>
        <dbReference type="Proteomes" id="UP001277761"/>
    </source>
</evidence>
<dbReference type="SUPFAM" id="SSF49452">
    <property type="entry name" value="Starch-binding domain-like"/>
    <property type="match status" value="1"/>
</dbReference>
<keyword evidence="2" id="KW-0732">Signal</keyword>
<feature type="signal peptide" evidence="2">
    <location>
        <begin position="1"/>
        <end position="29"/>
    </location>
</feature>
<dbReference type="Proteomes" id="UP001277761">
    <property type="component" value="Unassembled WGS sequence"/>
</dbReference>
<feature type="region of interest" description="Disordered" evidence="1">
    <location>
        <begin position="425"/>
        <end position="455"/>
    </location>
</feature>
<gene>
    <name evidence="3" type="ORF">SK069_08290</name>
</gene>
<name>A0ABU4VIB8_9ACTN</name>
<proteinExistence type="predicted"/>
<keyword evidence="4" id="KW-1185">Reference proteome</keyword>
<evidence type="ECO:0000313" key="3">
    <source>
        <dbReference type="EMBL" id="MDX8151586.1"/>
    </source>
</evidence>
<reference evidence="3 4" key="1">
    <citation type="submission" date="2023-11" db="EMBL/GenBank/DDBJ databases">
        <authorList>
            <person name="Xu M."/>
            <person name="Jiang T."/>
        </authorList>
    </citation>
    <scope>NUCLEOTIDE SEQUENCE [LARGE SCALE GENOMIC DNA]</scope>
    <source>
        <strain evidence="3 4">SD</strain>
    </source>
</reference>
<evidence type="ECO:0000256" key="1">
    <source>
        <dbReference type="SAM" id="MobiDB-lite"/>
    </source>
</evidence>
<accession>A0ABU4VIB8</accession>
<dbReference type="RefSeq" id="WP_319953740.1">
    <property type="nucleotide sequence ID" value="NZ_JAXAVX010000003.1"/>
</dbReference>
<evidence type="ECO:0000256" key="2">
    <source>
        <dbReference type="SAM" id="SignalP"/>
    </source>
</evidence>
<feature type="compositionally biased region" description="Pro residues" evidence="1">
    <location>
        <begin position="425"/>
        <end position="435"/>
    </location>
</feature>
<sequence length="546" mass="57971">MRPAISRFSAALPCAIALLAGAALGAAHAPPAATASVATTRSAAASPLRVEGTVADRDGRPVVGASVQLTLRRWDPNGSSSTGYRGGSSDARGRFVIDDATDGIPLDALWTASAMAAHGGEHGPSVDVLAALQRAATTGEPARIDLVTSVATATITGRLTIRPGDGEQDPTPFVEERPGRPAPSVVIAGERPYDQRTATVDADGRFSLRVPPGTYRLSATTPGALATVWPDLEDVPIGSGEALRVGDHGTAVADFSMRARLPYDATTEAGTWEPGWRVQDAERRPTDPARCYPPDPHVSRVVGAGSRAVATFLGTGEAVSLTRPSVVRAGNLLTLTVENAGDRRLWLDDAHLEGPGAQRFRKPASWSQMPCARNMSLPPKEPYGGGTAIWFDARSIPSAPERLDIVIPHDQGELRVPLEVRDLPPEPQPTFPWPTPVASGPRPSSPTTAKRPFKGTAPTLASLELSRRAVRVHLPGAGTATVVFQRRAAHRAARWRTVRTVRLRSTGAADLSRGMPRLRPARYRVRLTASVAGQVPRTITVLHRIR</sequence>
<comment type="caution">
    <text evidence="3">The sequence shown here is derived from an EMBL/GenBank/DDBJ whole genome shotgun (WGS) entry which is preliminary data.</text>
</comment>
<dbReference type="EMBL" id="JAXAVX010000003">
    <property type="protein sequence ID" value="MDX8151586.1"/>
    <property type="molecule type" value="Genomic_DNA"/>
</dbReference>
<dbReference type="InterPro" id="IPR013784">
    <property type="entry name" value="Carb-bd-like_fold"/>
</dbReference>
<organism evidence="3 4">
    <name type="scientific">Patulibacter brassicae</name>
    <dbReference type="NCBI Taxonomy" id="1705717"/>
    <lineage>
        <taxon>Bacteria</taxon>
        <taxon>Bacillati</taxon>
        <taxon>Actinomycetota</taxon>
        <taxon>Thermoleophilia</taxon>
        <taxon>Solirubrobacterales</taxon>
        <taxon>Patulibacteraceae</taxon>
        <taxon>Patulibacter</taxon>
    </lineage>
</organism>
<dbReference type="Gene3D" id="2.60.40.1120">
    <property type="entry name" value="Carboxypeptidase-like, regulatory domain"/>
    <property type="match status" value="1"/>
</dbReference>